<dbReference type="GO" id="GO:0000976">
    <property type="term" value="F:transcription cis-regulatory region binding"/>
    <property type="evidence" value="ECO:0007669"/>
    <property type="project" value="TreeGrafter"/>
</dbReference>
<name>A0A4P9Z6X8_9ASCO</name>
<evidence type="ECO:0000256" key="2">
    <source>
        <dbReference type="ARBA" id="ARBA00023242"/>
    </source>
</evidence>
<protein>
    <recommendedName>
        <fullName evidence="5">Transcription factor domain-containing protein</fullName>
    </recommendedName>
</protein>
<proteinExistence type="predicted"/>
<dbReference type="AlphaFoldDB" id="A0A4P9Z6X8"/>
<accession>A0A4P9Z6X8</accession>
<reference evidence="4" key="1">
    <citation type="journal article" date="2018" name="Nat. Microbiol.">
        <title>Leveraging single-cell genomics to expand the fungal tree of life.</title>
        <authorList>
            <person name="Ahrendt S.R."/>
            <person name="Quandt C.A."/>
            <person name="Ciobanu D."/>
            <person name="Clum A."/>
            <person name="Salamov A."/>
            <person name="Andreopoulos B."/>
            <person name="Cheng J.F."/>
            <person name="Woyke T."/>
            <person name="Pelin A."/>
            <person name="Henrissat B."/>
            <person name="Reynolds N.K."/>
            <person name="Benny G.L."/>
            <person name="Smith M.E."/>
            <person name="James T.Y."/>
            <person name="Grigoriev I.V."/>
        </authorList>
    </citation>
    <scope>NUCLEOTIDE SEQUENCE [LARGE SCALE GENOMIC DNA]</scope>
    <source>
        <strain evidence="4">Baker2002</strain>
    </source>
</reference>
<dbReference type="PANTHER" id="PTHR37534:SF7">
    <property type="entry name" value="TRANSCRIPTIONAL ACTIVATOR PROTEIN UGA3"/>
    <property type="match status" value="1"/>
</dbReference>
<evidence type="ECO:0000313" key="3">
    <source>
        <dbReference type="EMBL" id="RKP28376.1"/>
    </source>
</evidence>
<keyword evidence="4" id="KW-1185">Reference proteome</keyword>
<dbReference type="Pfam" id="PF11951">
    <property type="entry name" value="Fungal_trans_2"/>
    <property type="match status" value="1"/>
</dbReference>
<dbReference type="Proteomes" id="UP000268321">
    <property type="component" value="Unassembled WGS sequence"/>
</dbReference>
<sequence>MTMEDGGHLKEQVQDQEPLSLVKFELELLSSPQPLVQEPLFSPVPSVFTPLYTLSKDTFELPAGAEVVEVSSADKFKNVDQILPACLSHQTQCSKLQDCEQVKPLSQDDPAQFLLLTSCFTATFITTPQPALSEVPELNSRGVFLYNYYLETLSRKVSIAPPSQKESNSYQRVFLPLARKDKGVSYAILAWTGFHLGGKYMRDGAQHAKQAFQCLLKDVDFTKTAHIDDLRRIVFKLATILIFCGAEICRVDVKIWSVYLDWGWRLLRDNCGILNFDTNKEEHWLISNFAYHDLLAVSERPTYFTRETYQQIFSDPNQNSKGNSNTLLGVSKDLFYIIGVINQYAFESRNALRNYYERKSPASAKSAQLPAEFPYQTAILSSN</sequence>
<comment type="subcellular location">
    <subcellularLocation>
        <location evidence="1">Nucleus</location>
    </subcellularLocation>
</comment>
<evidence type="ECO:0000256" key="1">
    <source>
        <dbReference type="ARBA" id="ARBA00004123"/>
    </source>
</evidence>
<evidence type="ECO:0000313" key="4">
    <source>
        <dbReference type="Proteomes" id="UP000268321"/>
    </source>
</evidence>
<dbReference type="GO" id="GO:0003700">
    <property type="term" value="F:DNA-binding transcription factor activity"/>
    <property type="evidence" value="ECO:0007669"/>
    <property type="project" value="TreeGrafter"/>
</dbReference>
<gene>
    <name evidence="3" type="ORF">METBISCDRAFT_25143</name>
</gene>
<organism evidence="3 4">
    <name type="scientific">Metschnikowia bicuspidata</name>
    <dbReference type="NCBI Taxonomy" id="27322"/>
    <lineage>
        <taxon>Eukaryota</taxon>
        <taxon>Fungi</taxon>
        <taxon>Dikarya</taxon>
        <taxon>Ascomycota</taxon>
        <taxon>Saccharomycotina</taxon>
        <taxon>Pichiomycetes</taxon>
        <taxon>Metschnikowiaceae</taxon>
        <taxon>Metschnikowia</taxon>
    </lineage>
</organism>
<dbReference type="GO" id="GO:0045944">
    <property type="term" value="P:positive regulation of transcription by RNA polymerase II"/>
    <property type="evidence" value="ECO:0007669"/>
    <property type="project" value="TreeGrafter"/>
</dbReference>
<dbReference type="OrthoDB" id="5419315at2759"/>
<evidence type="ECO:0008006" key="5">
    <source>
        <dbReference type="Google" id="ProtNLM"/>
    </source>
</evidence>
<dbReference type="InterPro" id="IPR021858">
    <property type="entry name" value="Fun_TF"/>
</dbReference>
<keyword evidence="2" id="KW-0539">Nucleus</keyword>
<dbReference type="GO" id="GO:0005634">
    <property type="term" value="C:nucleus"/>
    <property type="evidence" value="ECO:0007669"/>
    <property type="project" value="UniProtKB-SubCell"/>
</dbReference>
<dbReference type="PANTHER" id="PTHR37534">
    <property type="entry name" value="TRANSCRIPTIONAL ACTIVATOR PROTEIN UGA3"/>
    <property type="match status" value="1"/>
</dbReference>
<dbReference type="EMBL" id="ML004902">
    <property type="protein sequence ID" value="RKP28376.1"/>
    <property type="molecule type" value="Genomic_DNA"/>
</dbReference>